<dbReference type="VEuPathDB" id="FungiDB:An01g04170"/>
<reference evidence="2" key="2">
    <citation type="submission" date="2025-08" db="UniProtKB">
        <authorList>
            <consortium name="RefSeq"/>
        </authorList>
    </citation>
    <scope>IDENTIFICATION</scope>
</reference>
<proteinExistence type="predicted"/>
<accession>A0AAJ8BLD6</accession>
<name>A0AAJ8BLD6_ASPNG</name>
<organism evidence="2">
    <name type="scientific">Aspergillus niger</name>
    <dbReference type="NCBI Taxonomy" id="5061"/>
    <lineage>
        <taxon>Eukaryota</taxon>
        <taxon>Fungi</taxon>
        <taxon>Dikarya</taxon>
        <taxon>Ascomycota</taxon>
        <taxon>Pezizomycotina</taxon>
        <taxon>Eurotiomycetes</taxon>
        <taxon>Eurotiomycetidae</taxon>
        <taxon>Eurotiales</taxon>
        <taxon>Aspergillaceae</taxon>
        <taxon>Aspergillus</taxon>
        <taxon>Aspergillus subgen. Circumdati</taxon>
    </lineage>
</organism>
<protein>
    <submittedName>
        <fullName evidence="2">Uncharacterized protein</fullName>
    </submittedName>
</protein>
<dbReference type="AlphaFoldDB" id="A0AAJ8BLD6"/>
<sequence>MVSHILGLNPVGDNVGYRAKHPSRLRCRNARLGQIVCPGAVDGWNGDPVATKTQESPGREWKTECGYGVTPVGSDDSKGGSPLQSTARMISSRSRLSSPIKADIAGENAKAVGGRETDREMNSDQGCLSVPSLRTLRTYVPHYILIDPDASHHFGKPKHSTRLMIDRRQTAEAWFMNRGRCGSKPDAVCWTEGTRTIERKKQVTYGGGSATCKKNLPVLAKPYESTTLAGKSDKGCSANSTPIEPMLIAMPRAACHTDIFIQTGGNIEIQAANVRRTVLLEGRGDGTLSGWWAGRNLSWSYGRAAERLSFATLLTTYATLIGDLVCVRDTHSNAPQISAAGRAHGRHLITRILGLTGSSITVLLIAVTDVCAKKAEPYIPGQ</sequence>
<feature type="compositionally biased region" description="Polar residues" evidence="1">
    <location>
        <begin position="82"/>
        <end position="97"/>
    </location>
</feature>
<reference evidence="2" key="1">
    <citation type="submission" date="2025-02" db="EMBL/GenBank/DDBJ databases">
        <authorList>
            <consortium name="NCBI Genome Project"/>
        </authorList>
    </citation>
    <scope>NUCLEOTIDE SEQUENCE</scope>
</reference>
<evidence type="ECO:0000256" key="1">
    <source>
        <dbReference type="SAM" id="MobiDB-lite"/>
    </source>
</evidence>
<dbReference type="RefSeq" id="XP_059599618.1">
    <property type="nucleotide sequence ID" value="XM_059747397.1"/>
</dbReference>
<dbReference type="GeneID" id="84589912"/>
<evidence type="ECO:0000313" key="2">
    <source>
        <dbReference type="RefSeq" id="XP_059599618.1"/>
    </source>
</evidence>
<gene>
    <name evidence="2" type="ORF">An01g04170</name>
</gene>
<dbReference type="KEGG" id="ang:An01g04170"/>
<feature type="region of interest" description="Disordered" evidence="1">
    <location>
        <begin position="70"/>
        <end position="98"/>
    </location>
</feature>